<accession>A0A640MKG3</accession>
<evidence type="ECO:0000313" key="1">
    <source>
        <dbReference type="EMBL" id="GEU14216.1"/>
    </source>
</evidence>
<gene>
    <name evidence="1" type="ORF">QuyetLC_26810</name>
</gene>
<sequence length="97" mass="11308">MKNEELKGYLHTYATVILEEIENELTPRKNRDNTLNEDKQQLVNNYYNLSDDELAKLFFKLNDSHNAHCDTCDETYTVADDGLTIIFALFARLGYIK</sequence>
<reference evidence="1" key="1">
    <citation type="submission" date="2019-12" db="EMBL/GenBank/DDBJ databases">
        <title>Epidemiological and comparative genomic analysis of Bacillus anthracis isolated from northern Vietnam.</title>
        <authorList>
            <person name="Hoang T.T.H."/>
            <person name="Dang D.A."/>
            <person name="Pham M.H."/>
            <person name="Luong M.H."/>
            <person name="Tran N.D."/>
            <person name="Nguyen T.H."/>
            <person name="Nguyen T.T."/>
            <person name="Inoue S."/>
            <person name="Morikawa S."/>
            <person name="Okutani A."/>
        </authorList>
    </citation>
    <scope>NUCLEOTIDE SEQUENCE</scope>
    <source>
        <strain evidence="1">QuyetLC</strain>
    </source>
</reference>
<organism evidence="1">
    <name type="scientific">Bacillus anthracis</name>
    <name type="common">anthrax bacterium</name>
    <dbReference type="NCBI Taxonomy" id="1392"/>
    <lineage>
        <taxon>Bacteria</taxon>
        <taxon>Bacillati</taxon>
        <taxon>Bacillota</taxon>
        <taxon>Bacilli</taxon>
        <taxon>Bacillales</taxon>
        <taxon>Bacillaceae</taxon>
        <taxon>Bacillus</taxon>
        <taxon>Bacillus cereus group</taxon>
    </lineage>
</organism>
<proteinExistence type="predicted"/>
<dbReference type="EMBL" id="BLEY01000027">
    <property type="protein sequence ID" value="GEU14216.1"/>
    <property type="molecule type" value="Genomic_DNA"/>
</dbReference>
<protein>
    <submittedName>
        <fullName evidence="1">Uncharacterized protein</fullName>
    </submittedName>
</protein>
<dbReference type="AlphaFoldDB" id="A0A640MKG3"/>
<name>A0A640MKG3_BACAN</name>
<reference evidence="1" key="2">
    <citation type="submission" date="2019-12" db="EMBL/GenBank/DDBJ databases">
        <authorList>
            <person name="Hoang T.H.H."/>
            <person name="Okutani A."/>
        </authorList>
    </citation>
    <scope>NUCLEOTIDE SEQUENCE</scope>
    <source>
        <strain evidence="1">QuyetLC</strain>
    </source>
</reference>
<comment type="caution">
    <text evidence="1">The sequence shown here is derived from an EMBL/GenBank/DDBJ whole genome shotgun (WGS) entry which is preliminary data.</text>
</comment>